<evidence type="ECO:0000313" key="2">
    <source>
        <dbReference type="Proteomes" id="UP000231912"/>
    </source>
</evidence>
<proteinExistence type="predicted"/>
<protein>
    <recommendedName>
        <fullName evidence="3">DUF3996 domain-containing protein</fullName>
    </recommendedName>
</protein>
<comment type="caution">
    <text evidence="1">The sequence shown here is derived from an EMBL/GenBank/DDBJ whole genome shotgun (WGS) entry which is preliminary data.</text>
</comment>
<dbReference type="EMBL" id="NPDT01000001">
    <property type="protein sequence ID" value="PJZ67780.1"/>
    <property type="molecule type" value="Genomic_DNA"/>
</dbReference>
<organism evidence="1 2">
    <name type="scientific">Leptospira wolffii</name>
    <dbReference type="NCBI Taxonomy" id="409998"/>
    <lineage>
        <taxon>Bacteria</taxon>
        <taxon>Pseudomonadati</taxon>
        <taxon>Spirochaetota</taxon>
        <taxon>Spirochaetia</taxon>
        <taxon>Leptospirales</taxon>
        <taxon>Leptospiraceae</taxon>
        <taxon>Leptospira</taxon>
    </lineage>
</organism>
<evidence type="ECO:0000313" key="1">
    <source>
        <dbReference type="EMBL" id="PJZ67780.1"/>
    </source>
</evidence>
<dbReference type="RefSeq" id="WP_125250315.1">
    <property type="nucleotide sequence ID" value="NZ_NPDT01000001.1"/>
</dbReference>
<evidence type="ECO:0008006" key="3">
    <source>
        <dbReference type="Google" id="ProtNLM"/>
    </source>
</evidence>
<dbReference type="AlphaFoldDB" id="A0A2M9ZH70"/>
<accession>A0A2M9ZH70</accession>
<sequence>MKTRILILFLFLLHVNLLSGEEKKPEGPKNSSSGKFGLGITLFGPTGLTGKYLIDDKKSVEGSIGFISFGDNGRFHAHAVFLLNLNSFSENWNFYGGVGGVFEKRTYETNEKIGKLIFQREEYENSFGARAPLGLSWFSPDKKFEFSGEVYLNLFLLGRTGADLGLSFAGRYYF</sequence>
<dbReference type="Proteomes" id="UP000231912">
    <property type="component" value="Unassembled WGS sequence"/>
</dbReference>
<reference evidence="1 2" key="1">
    <citation type="submission" date="2017-07" db="EMBL/GenBank/DDBJ databases">
        <title>Leptospira spp. isolated from tropical soils.</title>
        <authorList>
            <person name="Thibeaux R."/>
            <person name="Iraola G."/>
            <person name="Ferres I."/>
            <person name="Bierque E."/>
            <person name="Girault D."/>
            <person name="Soupe-Gilbert M.-E."/>
            <person name="Picardeau M."/>
            <person name="Goarant C."/>
        </authorList>
    </citation>
    <scope>NUCLEOTIDE SEQUENCE [LARGE SCALE GENOMIC DNA]</scope>
    <source>
        <strain evidence="1 2">FH2-C-A2</strain>
    </source>
</reference>
<gene>
    <name evidence="1" type="ORF">CH371_07245</name>
</gene>
<name>A0A2M9ZH70_9LEPT</name>